<keyword evidence="2" id="KW-1185">Reference proteome</keyword>
<accession>A0A1R3GK01</accession>
<protein>
    <submittedName>
        <fullName evidence="1">Uncharacterized protein</fullName>
    </submittedName>
</protein>
<name>A0A1R3GK01_COCAP</name>
<sequence>MTIRVLARRSTPATPNVLLHLANLSPEDPKG</sequence>
<dbReference type="AlphaFoldDB" id="A0A1R3GK01"/>
<proteinExistence type="predicted"/>
<dbReference type="Gramene" id="OMO58412">
    <property type="protein sequence ID" value="OMO58412"/>
    <property type="gene ID" value="CCACVL1_25456"/>
</dbReference>
<evidence type="ECO:0000313" key="2">
    <source>
        <dbReference type="Proteomes" id="UP000188268"/>
    </source>
</evidence>
<evidence type="ECO:0000313" key="1">
    <source>
        <dbReference type="EMBL" id="OMO58412.1"/>
    </source>
</evidence>
<reference evidence="1 2" key="1">
    <citation type="submission" date="2013-09" db="EMBL/GenBank/DDBJ databases">
        <title>Corchorus capsularis genome sequencing.</title>
        <authorList>
            <person name="Alam M."/>
            <person name="Haque M.S."/>
            <person name="Islam M.S."/>
            <person name="Emdad E.M."/>
            <person name="Islam M.M."/>
            <person name="Ahmed B."/>
            <person name="Halim A."/>
            <person name="Hossen Q.M.M."/>
            <person name="Hossain M.Z."/>
            <person name="Ahmed R."/>
            <person name="Khan M.M."/>
            <person name="Islam R."/>
            <person name="Rashid M.M."/>
            <person name="Khan S.A."/>
            <person name="Rahman M.S."/>
            <person name="Alam M."/>
        </authorList>
    </citation>
    <scope>NUCLEOTIDE SEQUENCE [LARGE SCALE GENOMIC DNA]</scope>
    <source>
        <strain evidence="2">cv. CVL-1</strain>
        <tissue evidence="1">Whole seedling</tissue>
    </source>
</reference>
<gene>
    <name evidence="1" type="ORF">CCACVL1_25456</name>
</gene>
<organism evidence="1 2">
    <name type="scientific">Corchorus capsularis</name>
    <name type="common">Jute</name>
    <dbReference type="NCBI Taxonomy" id="210143"/>
    <lineage>
        <taxon>Eukaryota</taxon>
        <taxon>Viridiplantae</taxon>
        <taxon>Streptophyta</taxon>
        <taxon>Embryophyta</taxon>
        <taxon>Tracheophyta</taxon>
        <taxon>Spermatophyta</taxon>
        <taxon>Magnoliopsida</taxon>
        <taxon>eudicotyledons</taxon>
        <taxon>Gunneridae</taxon>
        <taxon>Pentapetalae</taxon>
        <taxon>rosids</taxon>
        <taxon>malvids</taxon>
        <taxon>Malvales</taxon>
        <taxon>Malvaceae</taxon>
        <taxon>Grewioideae</taxon>
        <taxon>Apeibeae</taxon>
        <taxon>Corchorus</taxon>
    </lineage>
</organism>
<comment type="caution">
    <text evidence="1">The sequence shown here is derived from an EMBL/GenBank/DDBJ whole genome shotgun (WGS) entry which is preliminary data.</text>
</comment>
<dbReference type="EMBL" id="AWWV01014211">
    <property type="protein sequence ID" value="OMO58412.1"/>
    <property type="molecule type" value="Genomic_DNA"/>
</dbReference>
<dbReference type="Proteomes" id="UP000188268">
    <property type="component" value="Unassembled WGS sequence"/>
</dbReference>